<gene>
    <name evidence="7" type="primary">lgt</name>
    <name evidence="8" type="ORF">B1812_15075</name>
</gene>
<keyword evidence="4 7" id="KW-0812">Transmembrane</keyword>
<dbReference type="GO" id="GO:0042158">
    <property type="term" value="P:lipoprotein biosynthetic process"/>
    <property type="evidence" value="ECO:0007669"/>
    <property type="project" value="UniProtKB-UniRule"/>
</dbReference>
<keyword evidence="3 7" id="KW-0808">Transferase</keyword>
<organism evidence="8 9">
    <name type="scientific">Methylocystis bryophila</name>
    <dbReference type="NCBI Taxonomy" id="655015"/>
    <lineage>
        <taxon>Bacteria</taxon>
        <taxon>Pseudomonadati</taxon>
        <taxon>Pseudomonadota</taxon>
        <taxon>Alphaproteobacteria</taxon>
        <taxon>Hyphomicrobiales</taxon>
        <taxon>Methylocystaceae</taxon>
        <taxon>Methylocystis</taxon>
    </lineage>
</organism>
<keyword evidence="5 7" id="KW-1133">Transmembrane helix</keyword>
<dbReference type="Proteomes" id="UP000193978">
    <property type="component" value="Chromosome"/>
</dbReference>
<dbReference type="PANTHER" id="PTHR30589:SF0">
    <property type="entry name" value="PHOSPHATIDYLGLYCEROL--PROLIPOPROTEIN DIACYLGLYCERYL TRANSFERASE"/>
    <property type="match status" value="1"/>
</dbReference>
<dbReference type="InterPro" id="IPR001640">
    <property type="entry name" value="Lgt"/>
</dbReference>
<dbReference type="RefSeq" id="WP_085772312.1">
    <property type="nucleotide sequence ID" value="NZ_AP027149.1"/>
</dbReference>
<feature type="transmembrane region" description="Helical" evidence="7">
    <location>
        <begin position="137"/>
        <end position="158"/>
    </location>
</feature>
<evidence type="ECO:0000256" key="4">
    <source>
        <dbReference type="ARBA" id="ARBA00022692"/>
    </source>
</evidence>
<comment type="function">
    <text evidence="7">Catalyzes the transfer of the diacylglyceryl group from phosphatidylglycerol to the sulfhydryl group of the N-terminal cysteine of a prolipoprotein, the first step in the formation of mature lipoproteins.</text>
</comment>
<feature type="transmembrane region" description="Helical" evidence="7">
    <location>
        <begin position="32"/>
        <end position="52"/>
    </location>
</feature>
<dbReference type="STRING" id="655015.B1812_15075"/>
<reference evidence="8 9" key="1">
    <citation type="submission" date="2017-02" db="EMBL/GenBank/DDBJ databases">
        <authorList>
            <person name="Peterson S.W."/>
        </authorList>
    </citation>
    <scope>NUCLEOTIDE SEQUENCE [LARGE SCALE GENOMIC DNA]</scope>
    <source>
        <strain evidence="8 9">S285</strain>
    </source>
</reference>
<feature type="transmembrane region" description="Helical" evidence="7">
    <location>
        <begin position="113"/>
        <end position="130"/>
    </location>
</feature>
<evidence type="ECO:0000313" key="9">
    <source>
        <dbReference type="Proteomes" id="UP000193978"/>
    </source>
</evidence>
<dbReference type="EMBL" id="CP019948">
    <property type="protein sequence ID" value="ARN82189.1"/>
    <property type="molecule type" value="Genomic_DNA"/>
</dbReference>
<evidence type="ECO:0000256" key="3">
    <source>
        <dbReference type="ARBA" id="ARBA00022679"/>
    </source>
</evidence>
<feature type="binding site" evidence="7">
    <location>
        <position position="156"/>
    </location>
    <ligand>
        <name>a 1,2-diacyl-sn-glycero-3-phospho-(1'-sn-glycerol)</name>
        <dbReference type="ChEBI" id="CHEBI:64716"/>
    </ligand>
</feature>
<accession>A0A1W6MXD8</accession>
<protein>
    <recommendedName>
        <fullName evidence="7">Phosphatidylglycerol--prolipoprotein diacylglyceryl transferase</fullName>
        <ecNumber evidence="7">2.5.1.145</ecNumber>
    </recommendedName>
</protein>
<keyword evidence="8" id="KW-0449">Lipoprotein</keyword>
<evidence type="ECO:0000256" key="6">
    <source>
        <dbReference type="ARBA" id="ARBA00023136"/>
    </source>
</evidence>
<dbReference type="AlphaFoldDB" id="A0A1W6MXD8"/>
<name>A0A1W6MXD8_9HYPH</name>
<dbReference type="Pfam" id="PF01790">
    <property type="entry name" value="LGT"/>
    <property type="match status" value="1"/>
</dbReference>
<dbReference type="GO" id="GO:0005886">
    <property type="term" value="C:plasma membrane"/>
    <property type="evidence" value="ECO:0007669"/>
    <property type="project" value="UniProtKB-SubCell"/>
</dbReference>
<proteinExistence type="inferred from homology"/>
<keyword evidence="9" id="KW-1185">Reference proteome</keyword>
<comment type="subcellular location">
    <subcellularLocation>
        <location evidence="7">Cell membrane</location>
        <topology evidence="7">Multi-pass membrane protein</topology>
    </subcellularLocation>
</comment>
<comment type="catalytic activity">
    <reaction evidence="7">
        <text>L-cysteinyl-[prolipoprotein] + a 1,2-diacyl-sn-glycero-3-phospho-(1'-sn-glycerol) = an S-1,2-diacyl-sn-glyceryl-L-cysteinyl-[prolipoprotein] + sn-glycerol 1-phosphate + H(+)</text>
        <dbReference type="Rhea" id="RHEA:56712"/>
        <dbReference type="Rhea" id="RHEA-COMP:14679"/>
        <dbReference type="Rhea" id="RHEA-COMP:14680"/>
        <dbReference type="ChEBI" id="CHEBI:15378"/>
        <dbReference type="ChEBI" id="CHEBI:29950"/>
        <dbReference type="ChEBI" id="CHEBI:57685"/>
        <dbReference type="ChEBI" id="CHEBI:64716"/>
        <dbReference type="ChEBI" id="CHEBI:140658"/>
        <dbReference type="EC" id="2.5.1.145"/>
    </reaction>
</comment>
<dbReference type="EC" id="2.5.1.145" evidence="7"/>
<evidence type="ECO:0000256" key="2">
    <source>
        <dbReference type="ARBA" id="ARBA00022475"/>
    </source>
</evidence>
<evidence type="ECO:0000313" key="8">
    <source>
        <dbReference type="EMBL" id="ARN82189.1"/>
    </source>
</evidence>
<comment type="similarity">
    <text evidence="1 7">Belongs to the Lgt family.</text>
</comment>
<evidence type="ECO:0000256" key="5">
    <source>
        <dbReference type="ARBA" id="ARBA00022989"/>
    </source>
</evidence>
<dbReference type="OrthoDB" id="871140at2"/>
<dbReference type="UniPathway" id="UPA00664"/>
<dbReference type="HAMAP" id="MF_01147">
    <property type="entry name" value="Lgt"/>
    <property type="match status" value="1"/>
</dbReference>
<feature type="transmembrane region" description="Helical" evidence="7">
    <location>
        <begin position="256"/>
        <end position="276"/>
    </location>
</feature>
<dbReference type="PANTHER" id="PTHR30589">
    <property type="entry name" value="PROLIPOPROTEIN DIACYLGLYCERYL TRANSFERASE"/>
    <property type="match status" value="1"/>
</dbReference>
<comment type="pathway">
    <text evidence="7">Protein modification; lipoprotein biosynthesis (diacylglyceryl transfer).</text>
</comment>
<keyword evidence="2 7" id="KW-1003">Cell membrane</keyword>
<evidence type="ECO:0000256" key="1">
    <source>
        <dbReference type="ARBA" id="ARBA00007150"/>
    </source>
</evidence>
<sequence>MSVLILPFPVVNPVAIDIGPLPFGLGSLPLRWYALAYIGGFVLAWAYMRFIVVRDAFWSKDQPRPSVIGVDDLIVYVAFGVIIGGRLGHVLIYDPHHFFQHPLEAFMLWKGGMAFHGGFLGAAVGMALFARGQGLPVLTVGDLCAITAPIGLFLGRIANFIKPELWGRPTDVPWAMVFPDPAAGDLPRHPSQLYEAGLEGLALGLVLWVALRAGALKRPGLATGIFCLGYGLARTFCEFFREPDPDQEALGNGLTMGMALSLPMAIAGLLLIGFALRRRSVFA</sequence>
<keyword evidence="6 7" id="KW-0472">Membrane</keyword>
<dbReference type="GO" id="GO:0008961">
    <property type="term" value="F:phosphatidylglycerol-prolipoprotein diacylglyceryl transferase activity"/>
    <property type="evidence" value="ECO:0007669"/>
    <property type="project" value="UniProtKB-UniRule"/>
</dbReference>
<dbReference type="KEGG" id="mbry:B1812_15075"/>
<dbReference type="NCBIfam" id="TIGR00544">
    <property type="entry name" value="lgt"/>
    <property type="match status" value="1"/>
</dbReference>
<feature type="transmembrane region" description="Helical" evidence="7">
    <location>
        <begin position="73"/>
        <end position="93"/>
    </location>
</feature>
<evidence type="ECO:0000256" key="7">
    <source>
        <dbReference type="HAMAP-Rule" id="MF_01147"/>
    </source>
</evidence>